<sequence length="172" mass="19290">MGWKNVDTIVEGQLYLGNLHAATSSRSLTERRITHIVSVCSDPIPAELPESGIVHLRIPVEDYDFADLLIWLPTACQFIHQAISGGGIVLVHCHQGLTRSATVVAAYLMYTRRIDATQAMSVVRQAREQVWYTAGLHEQLVLFELCRYQPSPTCPYYVGWRQKVDAHLAAQT</sequence>
<keyword evidence="3" id="KW-0378">Hydrolase</keyword>
<dbReference type="Pfam" id="PF00782">
    <property type="entry name" value="DSPc"/>
    <property type="match status" value="1"/>
</dbReference>
<dbReference type="PANTHER" id="PTHR10159:SF519">
    <property type="entry name" value="DUAL SPECIFICITY PROTEIN PHOSPHATASE MPK3"/>
    <property type="match status" value="1"/>
</dbReference>
<evidence type="ECO:0000313" key="8">
    <source>
        <dbReference type="Proteomes" id="UP000054538"/>
    </source>
</evidence>
<dbReference type="Gene3D" id="3.90.190.10">
    <property type="entry name" value="Protein tyrosine phosphatase superfamily"/>
    <property type="match status" value="1"/>
</dbReference>
<evidence type="ECO:0000256" key="3">
    <source>
        <dbReference type="ARBA" id="ARBA00022801"/>
    </source>
</evidence>
<dbReference type="SUPFAM" id="SSF52799">
    <property type="entry name" value="(Phosphotyrosine protein) phosphatases II"/>
    <property type="match status" value="1"/>
</dbReference>
<feature type="domain" description="Tyrosine-protein phosphatase" evidence="5">
    <location>
        <begin position="5"/>
        <end position="149"/>
    </location>
</feature>
<dbReference type="GO" id="GO:0043409">
    <property type="term" value="P:negative regulation of MAPK cascade"/>
    <property type="evidence" value="ECO:0007669"/>
    <property type="project" value="TreeGrafter"/>
</dbReference>
<comment type="similarity">
    <text evidence="1">Belongs to the protein-tyrosine phosphatase family. Non-receptor class dual specificity subfamily.</text>
</comment>
<dbReference type="OrthoDB" id="2017893at2759"/>
<dbReference type="EMBL" id="KN824843">
    <property type="protein sequence ID" value="KIL00062.1"/>
    <property type="molecule type" value="Genomic_DNA"/>
</dbReference>
<gene>
    <name evidence="7" type="ORF">PAXRUDRAFT_371864</name>
</gene>
<evidence type="ECO:0000259" key="6">
    <source>
        <dbReference type="PROSITE" id="PS50056"/>
    </source>
</evidence>
<dbReference type="Proteomes" id="UP000054538">
    <property type="component" value="Unassembled WGS sequence"/>
</dbReference>
<dbReference type="PROSITE" id="PS50056">
    <property type="entry name" value="TYR_PHOSPHATASE_2"/>
    <property type="match status" value="1"/>
</dbReference>
<dbReference type="InterPro" id="IPR020422">
    <property type="entry name" value="TYR_PHOSPHATASE_DUAL_dom"/>
</dbReference>
<evidence type="ECO:0000313" key="7">
    <source>
        <dbReference type="EMBL" id="KIL00062.1"/>
    </source>
</evidence>
<reference evidence="7 8" key="1">
    <citation type="submission" date="2014-04" db="EMBL/GenBank/DDBJ databases">
        <authorList>
            <consortium name="DOE Joint Genome Institute"/>
            <person name="Kuo A."/>
            <person name="Kohler A."/>
            <person name="Jargeat P."/>
            <person name="Nagy L.G."/>
            <person name="Floudas D."/>
            <person name="Copeland A."/>
            <person name="Barry K.W."/>
            <person name="Cichocki N."/>
            <person name="Veneault-Fourrey C."/>
            <person name="LaButti K."/>
            <person name="Lindquist E.A."/>
            <person name="Lipzen A."/>
            <person name="Lundell T."/>
            <person name="Morin E."/>
            <person name="Murat C."/>
            <person name="Sun H."/>
            <person name="Tunlid A."/>
            <person name="Henrissat B."/>
            <person name="Grigoriev I.V."/>
            <person name="Hibbett D.S."/>
            <person name="Martin F."/>
            <person name="Nordberg H.P."/>
            <person name="Cantor M.N."/>
            <person name="Hua S.X."/>
        </authorList>
    </citation>
    <scope>NUCLEOTIDE SEQUENCE [LARGE SCALE GENOMIC DNA]</scope>
    <source>
        <strain evidence="7 8">Ve08.2h10</strain>
    </source>
</reference>
<feature type="domain" description="Tyrosine specific protein phosphatases" evidence="6">
    <location>
        <begin position="63"/>
        <end position="138"/>
    </location>
</feature>
<dbReference type="InterPro" id="IPR000340">
    <property type="entry name" value="Dual-sp_phosphatase_cat-dom"/>
</dbReference>
<name>A0A0D0E5P9_9AGAM</name>
<dbReference type="SMART" id="SM00195">
    <property type="entry name" value="DSPc"/>
    <property type="match status" value="1"/>
</dbReference>
<keyword evidence="8" id="KW-1185">Reference proteome</keyword>
<dbReference type="EC" id="3.1.3.48" evidence="2"/>
<dbReference type="InParanoid" id="A0A0D0E5P9"/>
<evidence type="ECO:0000256" key="1">
    <source>
        <dbReference type="ARBA" id="ARBA00008601"/>
    </source>
</evidence>
<dbReference type="STRING" id="930991.A0A0D0E5P9"/>
<dbReference type="InterPro" id="IPR029021">
    <property type="entry name" value="Prot-tyrosine_phosphatase-like"/>
</dbReference>
<dbReference type="PROSITE" id="PS00383">
    <property type="entry name" value="TYR_PHOSPHATASE_1"/>
    <property type="match status" value="1"/>
</dbReference>
<dbReference type="AlphaFoldDB" id="A0A0D0E5P9"/>
<dbReference type="HOGENOM" id="CLU_027074_11_7_1"/>
<protein>
    <recommendedName>
        <fullName evidence="2">protein-tyrosine-phosphatase</fullName>
        <ecNumber evidence="2">3.1.3.48</ecNumber>
    </recommendedName>
</protein>
<evidence type="ECO:0000256" key="4">
    <source>
        <dbReference type="ARBA" id="ARBA00022912"/>
    </source>
</evidence>
<evidence type="ECO:0000259" key="5">
    <source>
        <dbReference type="PROSITE" id="PS50054"/>
    </source>
</evidence>
<accession>A0A0D0E5P9</accession>
<dbReference type="CDD" id="cd14498">
    <property type="entry name" value="DSP"/>
    <property type="match status" value="1"/>
</dbReference>
<dbReference type="PROSITE" id="PS50054">
    <property type="entry name" value="TYR_PHOSPHATASE_DUAL"/>
    <property type="match status" value="1"/>
</dbReference>
<keyword evidence="4" id="KW-0904">Protein phosphatase</keyword>
<dbReference type="InterPro" id="IPR000387">
    <property type="entry name" value="Tyr_Pase_dom"/>
</dbReference>
<reference evidence="8" key="2">
    <citation type="submission" date="2015-01" db="EMBL/GenBank/DDBJ databases">
        <title>Evolutionary Origins and Diversification of the Mycorrhizal Mutualists.</title>
        <authorList>
            <consortium name="DOE Joint Genome Institute"/>
            <consortium name="Mycorrhizal Genomics Consortium"/>
            <person name="Kohler A."/>
            <person name="Kuo A."/>
            <person name="Nagy L.G."/>
            <person name="Floudas D."/>
            <person name="Copeland A."/>
            <person name="Barry K.W."/>
            <person name="Cichocki N."/>
            <person name="Veneault-Fourrey C."/>
            <person name="LaButti K."/>
            <person name="Lindquist E.A."/>
            <person name="Lipzen A."/>
            <person name="Lundell T."/>
            <person name="Morin E."/>
            <person name="Murat C."/>
            <person name="Riley R."/>
            <person name="Ohm R."/>
            <person name="Sun H."/>
            <person name="Tunlid A."/>
            <person name="Henrissat B."/>
            <person name="Grigoriev I.V."/>
            <person name="Hibbett D.S."/>
            <person name="Martin F."/>
        </authorList>
    </citation>
    <scope>NUCLEOTIDE SEQUENCE [LARGE SCALE GENOMIC DNA]</scope>
    <source>
        <strain evidence="8">Ve08.2h10</strain>
    </source>
</reference>
<dbReference type="GO" id="GO:0005737">
    <property type="term" value="C:cytoplasm"/>
    <property type="evidence" value="ECO:0007669"/>
    <property type="project" value="TreeGrafter"/>
</dbReference>
<evidence type="ECO:0000256" key="2">
    <source>
        <dbReference type="ARBA" id="ARBA00013064"/>
    </source>
</evidence>
<dbReference type="InterPro" id="IPR016130">
    <property type="entry name" value="Tyr_Pase_AS"/>
</dbReference>
<dbReference type="GO" id="GO:0004725">
    <property type="term" value="F:protein tyrosine phosphatase activity"/>
    <property type="evidence" value="ECO:0007669"/>
    <property type="project" value="UniProtKB-EC"/>
</dbReference>
<organism evidence="7 8">
    <name type="scientific">Paxillus rubicundulus Ve08.2h10</name>
    <dbReference type="NCBI Taxonomy" id="930991"/>
    <lineage>
        <taxon>Eukaryota</taxon>
        <taxon>Fungi</taxon>
        <taxon>Dikarya</taxon>
        <taxon>Basidiomycota</taxon>
        <taxon>Agaricomycotina</taxon>
        <taxon>Agaricomycetes</taxon>
        <taxon>Agaricomycetidae</taxon>
        <taxon>Boletales</taxon>
        <taxon>Paxilineae</taxon>
        <taxon>Paxillaceae</taxon>
        <taxon>Paxillus</taxon>
    </lineage>
</organism>
<proteinExistence type="inferred from homology"/>
<dbReference type="PANTHER" id="PTHR10159">
    <property type="entry name" value="DUAL SPECIFICITY PROTEIN PHOSPHATASE"/>
    <property type="match status" value="1"/>
</dbReference>